<reference evidence="1" key="1">
    <citation type="submission" date="2022-02" db="EMBL/GenBank/DDBJ databases">
        <title>The genetically variable rfb locus in Leptospira is a mobile cassette and a molecular signature of serovar identity.</title>
        <authorList>
            <person name="Nieves C."/>
            <person name="Vincent A.T."/>
            <person name="Zarantonelli L."/>
            <person name="Picardeau M."/>
            <person name="Veyrier F.J."/>
            <person name="Buschiazzo A."/>
        </authorList>
    </citation>
    <scope>NUCLEOTIDE SEQUENCE</scope>
    <source>
        <strain evidence="1">IP1512017</strain>
    </source>
</reference>
<dbReference type="Proteomes" id="UP000829829">
    <property type="component" value="Chromosome 1"/>
</dbReference>
<proteinExistence type="predicted"/>
<dbReference type="RefSeq" id="WP_243815449.1">
    <property type="nucleotide sequence ID" value="NZ_CP091957.1"/>
</dbReference>
<name>A0AAE9GFM4_9LEPT</name>
<dbReference type="AlphaFoldDB" id="A0AAE9GFM4"/>
<gene>
    <name evidence="1" type="ORF">MAL03_16420</name>
</gene>
<evidence type="ECO:0000313" key="1">
    <source>
        <dbReference type="EMBL" id="UOG56364.1"/>
    </source>
</evidence>
<organism evidence="1 2">
    <name type="scientific">Leptospira noguchii</name>
    <dbReference type="NCBI Taxonomy" id="28182"/>
    <lineage>
        <taxon>Bacteria</taxon>
        <taxon>Pseudomonadati</taxon>
        <taxon>Spirochaetota</taxon>
        <taxon>Spirochaetia</taxon>
        <taxon>Leptospirales</taxon>
        <taxon>Leptospiraceae</taxon>
        <taxon>Leptospira</taxon>
    </lineage>
</organism>
<sequence>MEHNITLEKEYSTLKKVEDIYNTCSEATQAYIDDFIENLFKKTIQELRKILDFSILPILNIEIRQYMNSKKSIFTISRNTQINTQNKTSLKRSIKVFSKSTNLLFKQSGLIIDTKSNSVDDKRLIYATL</sequence>
<evidence type="ECO:0000313" key="2">
    <source>
        <dbReference type="Proteomes" id="UP000829829"/>
    </source>
</evidence>
<accession>A0AAE9GFM4</accession>
<dbReference type="EMBL" id="CP091957">
    <property type="protein sequence ID" value="UOG56364.1"/>
    <property type="molecule type" value="Genomic_DNA"/>
</dbReference>
<protein>
    <submittedName>
        <fullName evidence="1">Uncharacterized protein</fullName>
    </submittedName>
</protein>